<dbReference type="PANTHER" id="PTHR33116:SF78">
    <property type="entry name" value="OS12G0587133 PROTEIN"/>
    <property type="match status" value="1"/>
</dbReference>
<proteinExistence type="predicted"/>
<protein>
    <submittedName>
        <fullName evidence="4">Uncharacterized protein LOC120260270</fullName>
    </submittedName>
</protein>
<gene>
    <name evidence="4" type="primary">LOC120260270</name>
</gene>
<dbReference type="Proteomes" id="UP001515500">
    <property type="component" value="Chromosome 5"/>
</dbReference>
<feature type="region of interest" description="Disordered" evidence="1">
    <location>
        <begin position="243"/>
        <end position="262"/>
    </location>
</feature>
<reference evidence="4" key="1">
    <citation type="submission" date="2025-08" db="UniProtKB">
        <authorList>
            <consortium name="RefSeq"/>
        </authorList>
    </citation>
    <scope>IDENTIFICATION</scope>
</reference>
<dbReference type="AlphaFoldDB" id="A0AB40B9J5"/>
<evidence type="ECO:0000313" key="3">
    <source>
        <dbReference type="Proteomes" id="UP001515500"/>
    </source>
</evidence>
<dbReference type="RefSeq" id="XP_039123642.1">
    <property type="nucleotide sequence ID" value="XM_039267708.1"/>
</dbReference>
<evidence type="ECO:0000256" key="1">
    <source>
        <dbReference type="SAM" id="MobiDB-lite"/>
    </source>
</evidence>
<name>A0AB40B9J5_DIOCR</name>
<organism evidence="3 4">
    <name type="scientific">Dioscorea cayennensis subsp. rotundata</name>
    <name type="common">White Guinea yam</name>
    <name type="synonym">Dioscorea rotundata</name>
    <dbReference type="NCBI Taxonomy" id="55577"/>
    <lineage>
        <taxon>Eukaryota</taxon>
        <taxon>Viridiplantae</taxon>
        <taxon>Streptophyta</taxon>
        <taxon>Embryophyta</taxon>
        <taxon>Tracheophyta</taxon>
        <taxon>Spermatophyta</taxon>
        <taxon>Magnoliopsida</taxon>
        <taxon>Liliopsida</taxon>
        <taxon>Dioscoreales</taxon>
        <taxon>Dioscoreaceae</taxon>
        <taxon>Dioscorea</taxon>
    </lineage>
</organism>
<dbReference type="PANTHER" id="PTHR33116">
    <property type="entry name" value="REVERSE TRANSCRIPTASE ZINC-BINDING DOMAIN-CONTAINING PROTEIN-RELATED-RELATED"/>
    <property type="match status" value="1"/>
</dbReference>
<dbReference type="PROSITE" id="PS50878">
    <property type="entry name" value="RT_POL"/>
    <property type="match status" value="1"/>
</dbReference>
<dbReference type="InterPro" id="IPR000477">
    <property type="entry name" value="RT_dom"/>
</dbReference>
<dbReference type="GeneID" id="120260270"/>
<evidence type="ECO:0000259" key="2">
    <source>
        <dbReference type="PROSITE" id="PS50878"/>
    </source>
</evidence>
<feature type="domain" description="Reverse transcriptase" evidence="2">
    <location>
        <begin position="1"/>
        <end position="107"/>
    </location>
</feature>
<keyword evidence="3" id="KW-1185">Reference proteome</keyword>
<accession>A0AB40B9J5</accession>
<evidence type="ECO:0000313" key="4">
    <source>
        <dbReference type="RefSeq" id="XP_039123642.1"/>
    </source>
</evidence>
<sequence>MDVLSTMFNNALASGILHGIALGDDNERVCHLQFVDDLLVMTTGGGEDLRIIKLILFLFEGLSGLQVNFSKTCLYSTQKNLELPTHLPNSLQCSKGVLPLTYLGVPISGGRPRRQDWEILISKVCRRLAAWKSKLLSLGGRLTLLNSVLSAVPTYWMSIFKLPCWVAKSIDAIRYDFLWSGPDGQHAKMRLVNWSRICRSKKQGGWGILNLTTFNNVLLVLDSKKARLEEPVAKIKRSLDFLSSRDVTQSVPPETSPNPGEM</sequence>